<dbReference type="PIRSF" id="PIRSF005962">
    <property type="entry name" value="Pept_M20D_amidohydro"/>
    <property type="match status" value="1"/>
</dbReference>
<dbReference type="InterPro" id="IPR017439">
    <property type="entry name" value="Amidohydrolase"/>
</dbReference>
<dbReference type="Proteomes" id="UP000184310">
    <property type="component" value="Unassembled WGS sequence"/>
</dbReference>
<dbReference type="OrthoDB" id="9776731at2"/>
<gene>
    <name evidence="5" type="ORF">SAMN02745163_04333</name>
</gene>
<evidence type="ECO:0000256" key="3">
    <source>
        <dbReference type="PIRSR" id="PIRSR005962-1"/>
    </source>
</evidence>
<evidence type="ECO:0000313" key="6">
    <source>
        <dbReference type="Proteomes" id="UP000184310"/>
    </source>
</evidence>
<feature type="domain" description="Peptidase M20 dimerisation" evidence="4">
    <location>
        <begin position="182"/>
        <end position="279"/>
    </location>
</feature>
<dbReference type="AlphaFoldDB" id="A0A1M6UQT2"/>
<evidence type="ECO:0000256" key="2">
    <source>
        <dbReference type="ARBA" id="ARBA00022801"/>
    </source>
</evidence>
<dbReference type="GO" id="GO:0016787">
    <property type="term" value="F:hydrolase activity"/>
    <property type="evidence" value="ECO:0007669"/>
    <property type="project" value="UniProtKB-KW"/>
</dbReference>
<dbReference type="Pfam" id="PF07687">
    <property type="entry name" value="M20_dimer"/>
    <property type="match status" value="1"/>
</dbReference>
<dbReference type="SUPFAM" id="SSF55031">
    <property type="entry name" value="Bacterial exopeptidase dimerisation domain"/>
    <property type="match status" value="1"/>
</dbReference>
<feature type="binding site" evidence="3">
    <location>
        <position position="357"/>
    </location>
    <ligand>
        <name>Mn(2+)</name>
        <dbReference type="ChEBI" id="CHEBI:29035"/>
        <label>2</label>
    </ligand>
</feature>
<dbReference type="Gene3D" id="3.30.70.360">
    <property type="match status" value="1"/>
</dbReference>
<keyword evidence="6" id="KW-1185">Reference proteome</keyword>
<feature type="binding site" evidence="3">
    <location>
        <position position="99"/>
    </location>
    <ligand>
        <name>Mn(2+)</name>
        <dbReference type="ChEBI" id="CHEBI:29035"/>
        <label>2</label>
    </ligand>
</feature>
<dbReference type="GO" id="GO:0046872">
    <property type="term" value="F:metal ion binding"/>
    <property type="evidence" value="ECO:0007669"/>
    <property type="project" value="UniProtKB-KW"/>
</dbReference>
<evidence type="ECO:0000259" key="4">
    <source>
        <dbReference type="Pfam" id="PF07687"/>
    </source>
</evidence>
<dbReference type="STRING" id="1121302.SAMN02745163_04333"/>
<feature type="binding site" evidence="3">
    <location>
        <position position="159"/>
    </location>
    <ligand>
        <name>Mn(2+)</name>
        <dbReference type="ChEBI" id="CHEBI:29035"/>
        <label>2</label>
    </ligand>
</feature>
<dbReference type="Gene3D" id="3.40.630.10">
    <property type="entry name" value="Zn peptidases"/>
    <property type="match status" value="1"/>
</dbReference>
<dbReference type="RefSeq" id="WP_072993346.1">
    <property type="nucleotide sequence ID" value="NZ_FQZB01000024.1"/>
</dbReference>
<dbReference type="EMBL" id="FQZB01000024">
    <property type="protein sequence ID" value="SHK71531.1"/>
    <property type="molecule type" value="Genomic_DNA"/>
</dbReference>
<evidence type="ECO:0000313" key="5">
    <source>
        <dbReference type="EMBL" id="SHK71531.1"/>
    </source>
</evidence>
<dbReference type="InterPro" id="IPR011650">
    <property type="entry name" value="Peptidase_M20_dimer"/>
</dbReference>
<dbReference type="InterPro" id="IPR002933">
    <property type="entry name" value="Peptidase_M20"/>
</dbReference>
<evidence type="ECO:0000256" key="1">
    <source>
        <dbReference type="ARBA" id="ARBA00006153"/>
    </source>
</evidence>
<comment type="similarity">
    <text evidence="1">Belongs to the peptidase M20 family.</text>
</comment>
<keyword evidence="3" id="KW-0479">Metal-binding</keyword>
<dbReference type="FunFam" id="3.30.70.360:FF:000014">
    <property type="entry name" value="N-acyl-L-amino acid amidohydrolase"/>
    <property type="match status" value="1"/>
</dbReference>
<reference evidence="5 6" key="1">
    <citation type="submission" date="2016-11" db="EMBL/GenBank/DDBJ databases">
        <authorList>
            <person name="Jaros S."/>
            <person name="Januszkiewicz K."/>
            <person name="Wedrychowicz H."/>
        </authorList>
    </citation>
    <scope>NUCLEOTIDE SEQUENCE [LARGE SCALE GENOMIC DNA]</scope>
    <source>
        <strain evidence="5 6">DSM 21758</strain>
    </source>
</reference>
<dbReference type="NCBIfam" id="TIGR01891">
    <property type="entry name" value="amidohydrolases"/>
    <property type="match status" value="1"/>
</dbReference>
<keyword evidence="3" id="KW-0464">Manganese</keyword>
<keyword evidence="2 5" id="KW-0378">Hydrolase</keyword>
<dbReference type="InterPro" id="IPR036264">
    <property type="entry name" value="Bact_exopeptidase_dim_dom"/>
</dbReference>
<accession>A0A1M6UQT2</accession>
<dbReference type="Pfam" id="PF01546">
    <property type="entry name" value="Peptidase_M20"/>
    <property type="match status" value="1"/>
</dbReference>
<sequence length="391" mass="43578">MVVNNIDKKYEEYIIKVRRYLHQNPELSWKEYNTSRMIEKELKDIGIKTERIGNVGVVGIIETGNDGNVVGLRADMDALPIEEKTDVEYKSKNKFMHACGHDCHMAMLLGASKYIFDIRHSLKGKIKLVFQPAEETGLGAKIIIDSGFLDDVKYMFGMHIWGELESGKFSFEKGAVMASADTITIKIDGNASHGASPENGIDAIVTAAAIILNIQSIVSRNIAPVEPAVITLGTINGGDRENIIPKYVEIKGTVRTFSNEVRKNVEDRLRNVIENTARTYGAKASLEYVYCPPPLINDNELVDLVNNIVTDIFGKEELTTMGKIMASEDFAFYAENIRSIYGFLGCGSKNIGKYPNHSDKFVVDEKVLNMGANLYVEFVKKILKSNLQIIH</sequence>
<name>A0A1M6UQT2_9CLOT</name>
<feature type="binding site" evidence="3">
    <location>
        <position position="135"/>
    </location>
    <ligand>
        <name>Mn(2+)</name>
        <dbReference type="ChEBI" id="CHEBI:29035"/>
        <label>2</label>
    </ligand>
</feature>
<dbReference type="SUPFAM" id="SSF53187">
    <property type="entry name" value="Zn-dependent exopeptidases"/>
    <property type="match status" value="1"/>
</dbReference>
<dbReference type="PANTHER" id="PTHR11014">
    <property type="entry name" value="PEPTIDASE M20 FAMILY MEMBER"/>
    <property type="match status" value="1"/>
</dbReference>
<feature type="binding site" evidence="3">
    <location>
        <position position="101"/>
    </location>
    <ligand>
        <name>Mn(2+)</name>
        <dbReference type="ChEBI" id="CHEBI:29035"/>
        <label>2</label>
    </ligand>
</feature>
<protein>
    <submittedName>
        <fullName evidence="5">Amidohydrolase</fullName>
    </submittedName>
</protein>
<proteinExistence type="inferred from homology"/>
<dbReference type="PANTHER" id="PTHR11014:SF63">
    <property type="entry name" value="METALLOPEPTIDASE, PUTATIVE (AFU_ORTHOLOGUE AFUA_6G09600)-RELATED"/>
    <property type="match status" value="1"/>
</dbReference>
<comment type="cofactor">
    <cofactor evidence="3">
        <name>Mn(2+)</name>
        <dbReference type="ChEBI" id="CHEBI:29035"/>
    </cofactor>
    <text evidence="3">The Mn(2+) ion enhances activity.</text>
</comment>
<organism evidence="5 6">
    <name type="scientific">Clostridium cavendishii DSM 21758</name>
    <dbReference type="NCBI Taxonomy" id="1121302"/>
    <lineage>
        <taxon>Bacteria</taxon>
        <taxon>Bacillati</taxon>
        <taxon>Bacillota</taxon>
        <taxon>Clostridia</taxon>
        <taxon>Eubacteriales</taxon>
        <taxon>Clostridiaceae</taxon>
        <taxon>Clostridium</taxon>
    </lineage>
</organism>